<protein>
    <submittedName>
        <fullName evidence="1">Uncharacterized protein</fullName>
    </submittedName>
</protein>
<keyword evidence="4" id="KW-1185">Reference proteome</keyword>
<sequence length="295" mass="31473">MTGIGAEDVPGHWLTAAEVARSSRLREDLVERFLPAAQPQENLYGRDLVSVARFVKVLTDLGTPTAAVEVAVAELRARPDAAFNVALRGAGHGSRRRFDSRLNTGLVRRPRTRTVIGVTTAAALLVGGVMAINLSRHDAPATTAAPTPPTPAKPVPAEVVASSIRDDPGAKSAQAFAAAKPDPVCAQWQRVSAGYDGKQQAWAKTDHRVAVARWSPKQRSVTMAVIPVMRQEAVDLRRLADESSDPLLTGLLRAQSRYVDNYAAKLPKFQPADHAGWTAATALDGAVKAVCSTPR</sequence>
<reference evidence="2 4" key="3">
    <citation type="submission" date="2024-04" db="EMBL/GenBank/DDBJ databases">
        <title>Genomic Markers of Mycobacteria.</title>
        <authorList>
            <person name="Soliman M.S."/>
            <person name="Elkholy A."/>
            <person name="Soliman N.S."/>
            <person name="Abbas A."/>
            <person name="Khayrat S."/>
            <person name="Shawky S."/>
        </authorList>
    </citation>
    <scope>NUCLEOTIDE SEQUENCE [LARGE SCALE GENOMIC DNA]</scope>
    <source>
        <strain evidence="2 4">Egy-CU-AM5</strain>
    </source>
</reference>
<evidence type="ECO:0000313" key="3">
    <source>
        <dbReference type="Proteomes" id="UP001141659"/>
    </source>
</evidence>
<dbReference type="AlphaFoldDB" id="A0AAW5T4Q4"/>
<dbReference type="Proteomes" id="UP001141659">
    <property type="component" value="Unassembled WGS sequence"/>
</dbReference>
<reference evidence="1" key="1">
    <citation type="submission" date="2020-07" db="EMBL/GenBank/DDBJ databases">
        <authorList>
            <person name="Pettersson B.M.F."/>
            <person name="Behra P.R.K."/>
            <person name="Ramesh M."/>
            <person name="Das S."/>
            <person name="Dasgupta S."/>
            <person name="Kirsebom L.A."/>
        </authorList>
    </citation>
    <scope>NUCLEOTIDE SEQUENCE</scope>
    <source>
        <strain evidence="1">DSM 44242</strain>
    </source>
</reference>
<evidence type="ECO:0000313" key="1">
    <source>
        <dbReference type="EMBL" id="MCV7390389.1"/>
    </source>
</evidence>
<name>A0AAW5T4Q4_9MYCO</name>
<proteinExistence type="predicted"/>
<dbReference type="EMBL" id="JACKVC010000017">
    <property type="protein sequence ID" value="MCV7390389.1"/>
    <property type="molecule type" value="Genomic_DNA"/>
</dbReference>
<comment type="caution">
    <text evidence="1">The sequence shown here is derived from an EMBL/GenBank/DDBJ whole genome shotgun (WGS) entry which is preliminary data.</text>
</comment>
<reference evidence="1" key="2">
    <citation type="journal article" date="2022" name="BMC Genomics">
        <title>Comparative genome analysis of mycobacteria focusing on tRNA and non-coding RNA.</title>
        <authorList>
            <person name="Behra P.R.K."/>
            <person name="Pettersson B.M.F."/>
            <person name="Ramesh M."/>
            <person name="Das S."/>
            <person name="Dasgupta S."/>
            <person name="Kirsebom L.A."/>
        </authorList>
    </citation>
    <scope>NUCLEOTIDE SEQUENCE</scope>
    <source>
        <strain evidence="1">DSM 44242</strain>
    </source>
</reference>
<evidence type="ECO:0000313" key="4">
    <source>
        <dbReference type="Proteomes" id="UP001558474"/>
    </source>
</evidence>
<accession>A0AAW5T4Q4</accession>
<evidence type="ECO:0000313" key="2">
    <source>
        <dbReference type="EMBL" id="MEX3741282.1"/>
    </source>
</evidence>
<organism evidence="1 3">
    <name type="scientific">Mycolicibacterium porcinum</name>
    <dbReference type="NCBI Taxonomy" id="39693"/>
    <lineage>
        <taxon>Bacteria</taxon>
        <taxon>Bacillati</taxon>
        <taxon>Actinomycetota</taxon>
        <taxon>Actinomycetes</taxon>
        <taxon>Mycobacteriales</taxon>
        <taxon>Mycobacteriaceae</taxon>
        <taxon>Mycolicibacterium</taxon>
    </lineage>
</organism>
<dbReference type="RefSeq" id="WP_051576834.1">
    <property type="nucleotide sequence ID" value="NZ_JACKVC010000017.1"/>
</dbReference>
<gene>
    <name evidence="2" type="ORF">ABFW12_23930</name>
    <name evidence="1" type="ORF">H5P34_20200</name>
</gene>
<dbReference type="Proteomes" id="UP001558474">
    <property type="component" value="Unassembled WGS sequence"/>
</dbReference>
<dbReference type="EMBL" id="JBDLOU010000063">
    <property type="protein sequence ID" value="MEX3741282.1"/>
    <property type="molecule type" value="Genomic_DNA"/>
</dbReference>